<dbReference type="EMBL" id="AP023366">
    <property type="protein sequence ID" value="BCJ85838.1"/>
    <property type="molecule type" value="Genomic_DNA"/>
</dbReference>
<dbReference type="RefSeq" id="WP_200759911.1">
    <property type="nucleotide sequence ID" value="NZ_AP023366.1"/>
</dbReference>
<evidence type="ECO:0000313" key="1">
    <source>
        <dbReference type="EMBL" id="BCJ85838.1"/>
    </source>
</evidence>
<accession>A0A7I8D6S6</accession>
<proteinExistence type="predicted"/>
<reference evidence="1 2" key="1">
    <citation type="submission" date="2020-08" db="EMBL/GenBank/DDBJ databases">
        <title>Complete Genome Sequence of Effusibacillus dendaii Strain skT53, Isolated from Farmland soil.</title>
        <authorList>
            <person name="Konishi T."/>
            <person name="Kawasaki H."/>
        </authorList>
    </citation>
    <scope>NUCLEOTIDE SEQUENCE [LARGE SCALE GENOMIC DNA]</scope>
    <source>
        <strain evidence="2">skT53</strain>
    </source>
</reference>
<keyword evidence="2" id="KW-1185">Reference proteome</keyword>
<evidence type="ECO:0000313" key="2">
    <source>
        <dbReference type="Proteomes" id="UP000593802"/>
    </source>
</evidence>
<gene>
    <name evidence="1" type="ORF">skT53_08230</name>
</gene>
<dbReference type="Proteomes" id="UP000593802">
    <property type="component" value="Chromosome"/>
</dbReference>
<protein>
    <submittedName>
        <fullName evidence="1">Uncharacterized protein</fullName>
    </submittedName>
</protein>
<sequence>MNLFVKPLSGNDQFEEFGIFLEQGQIGNLFVYYDRSLAKVEGSAYLSDEQSKERFLHACSEELVPELLDRGIQEIQSMGLTIYHNQNAFQEELPSPAFHYGHPNSW</sequence>
<name>A0A7I8D6S6_9BACL</name>
<dbReference type="AlphaFoldDB" id="A0A7I8D6S6"/>
<organism evidence="1 2">
    <name type="scientific">Effusibacillus dendaii</name>
    <dbReference type="NCBI Taxonomy" id="2743772"/>
    <lineage>
        <taxon>Bacteria</taxon>
        <taxon>Bacillati</taxon>
        <taxon>Bacillota</taxon>
        <taxon>Bacilli</taxon>
        <taxon>Bacillales</taxon>
        <taxon>Alicyclobacillaceae</taxon>
        <taxon>Effusibacillus</taxon>
    </lineage>
</organism>
<dbReference type="KEGG" id="eff:skT53_08230"/>